<gene>
    <name evidence="5" type="ORF">FHS30_002597</name>
</gene>
<evidence type="ECO:0000313" key="5">
    <source>
        <dbReference type="EMBL" id="MBB3169389.1"/>
    </source>
</evidence>
<dbReference type="PRINTS" id="PR00032">
    <property type="entry name" value="HTHARAC"/>
</dbReference>
<dbReference type="Pfam" id="PF12625">
    <property type="entry name" value="Arabinose_bd"/>
    <property type="match status" value="1"/>
</dbReference>
<keyword evidence="1" id="KW-0805">Transcription regulation</keyword>
<keyword evidence="2 5" id="KW-0238">DNA-binding</keyword>
<dbReference type="RefSeq" id="WP_183910860.1">
    <property type="nucleotide sequence ID" value="NZ_JACHXZ010000003.1"/>
</dbReference>
<dbReference type="GO" id="GO:0003700">
    <property type="term" value="F:DNA-binding transcription factor activity"/>
    <property type="evidence" value="ECO:0007669"/>
    <property type="project" value="InterPro"/>
</dbReference>
<dbReference type="EMBL" id="JACHXZ010000003">
    <property type="protein sequence ID" value="MBB3169389.1"/>
    <property type="molecule type" value="Genomic_DNA"/>
</dbReference>
<feature type="domain" description="HTH araC/xylS-type" evidence="4">
    <location>
        <begin position="233"/>
        <end position="330"/>
    </location>
</feature>
<dbReference type="InterPro" id="IPR009057">
    <property type="entry name" value="Homeodomain-like_sf"/>
</dbReference>
<organism evidence="5 6">
    <name type="scientific">Simiduia aestuariiviva</name>
    <dbReference type="NCBI Taxonomy" id="1510459"/>
    <lineage>
        <taxon>Bacteria</taxon>
        <taxon>Pseudomonadati</taxon>
        <taxon>Pseudomonadota</taxon>
        <taxon>Gammaproteobacteria</taxon>
        <taxon>Cellvibrionales</taxon>
        <taxon>Cellvibrionaceae</taxon>
        <taxon>Simiduia</taxon>
    </lineage>
</organism>
<dbReference type="SUPFAM" id="SSF46689">
    <property type="entry name" value="Homeodomain-like"/>
    <property type="match status" value="1"/>
</dbReference>
<evidence type="ECO:0000256" key="1">
    <source>
        <dbReference type="ARBA" id="ARBA00023015"/>
    </source>
</evidence>
<proteinExistence type="predicted"/>
<evidence type="ECO:0000256" key="2">
    <source>
        <dbReference type="ARBA" id="ARBA00023125"/>
    </source>
</evidence>
<dbReference type="InterPro" id="IPR032687">
    <property type="entry name" value="AraC-type_N"/>
</dbReference>
<comment type="caution">
    <text evidence="5">The sequence shown here is derived from an EMBL/GenBank/DDBJ whole genome shotgun (WGS) entry which is preliminary data.</text>
</comment>
<dbReference type="PANTHER" id="PTHR47894">
    <property type="entry name" value="HTH-TYPE TRANSCRIPTIONAL REGULATOR GADX"/>
    <property type="match status" value="1"/>
</dbReference>
<keyword evidence="6" id="KW-1185">Reference proteome</keyword>
<dbReference type="SMART" id="SM00342">
    <property type="entry name" value="HTH_ARAC"/>
    <property type="match status" value="1"/>
</dbReference>
<dbReference type="Proteomes" id="UP000559987">
    <property type="component" value="Unassembled WGS sequence"/>
</dbReference>
<reference evidence="5 6" key="1">
    <citation type="submission" date="2020-08" db="EMBL/GenBank/DDBJ databases">
        <title>Genomic Encyclopedia of Type Strains, Phase III (KMG-III): the genomes of soil and plant-associated and newly described type strains.</title>
        <authorList>
            <person name="Whitman W."/>
        </authorList>
    </citation>
    <scope>NUCLEOTIDE SEQUENCE [LARGE SCALE GENOMIC DNA]</scope>
    <source>
        <strain evidence="5 6">CECT 8571</strain>
    </source>
</reference>
<dbReference type="InterPro" id="IPR020449">
    <property type="entry name" value="Tscrpt_reg_AraC-type_HTH"/>
</dbReference>
<dbReference type="Gene3D" id="1.10.10.60">
    <property type="entry name" value="Homeodomain-like"/>
    <property type="match status" value="1"/>
</dbReference>
<dbReference type="GO" id="GO:0000976">
    <property type="term" value="F:transcription cis-regulatory region binding"/>
    <property type="evidence" value="ECO:0007669"/>
    <property type="project" value="TreeGrafter"/>
</dbReference>
<sequence>MQFSSYGNWVKPIPHLLNRFGADGHALLAELGIERQASGRIPVEKTALAWRRAAETIGEPAIGLLAAEAAQPASWGELGLAIMCSESLGHAIALLLKYPAFISDSVHIATRVEGDAFILDVTPATPELPGIESLEFGMATGFQLLRAIYPGQLTLRSLTLTRDESTDLGPYRRFYGCDDVQTGSPIARQVYALHDTQVALPFANEALVRNHESLLQQQLQQQLTQPHSPDLERLILNAIGLQMATGTVDQGAIARQLNMSARHLQRKLKARQLRFTDMVDQVRRDHALNLLRDGRRSLTEVAHLLGFSDHSNFTRAFKRWFGQTPTQYLA</sequence>
<evidence type="ECO:0000259" key="4">
    <source>
        <dbReference type="PROSITE" id="PS01124"/>
    </source>
</evidence>
<dbReference type="PANTHER" id="PTHR47894:SF1">
    <property type="entry name" value="HTH-TYPE TRANSCRIPTIONAL REGULATOR VQSM"/>
    <property type="match status" value="1"/>
</dbReference>
<keyword evidence="3" id="KW-0804">Transcription</keyword>
<protein>
    <submittedName>
        <fullName evidence="5">AraC-like DNA-binding protein</fullName>
    </submittedName>
</protein>
<dbReference type="InterPro" id="IPR018060">
    <property type="entry name" value="HTH_AraC"/>
</dbReference>
<dbReference type="AlphaFoldDB" id="A0A839USG3"/>
<dbReference type="PROSITE" id="PS01124">
    <property type="entry name" value="HTH_ARAC_FAMILY_2"/>
    <property type="match status" value="1"/>
</dbReference>
<evidence type="ECO:0000313" key="6">
    <source>
        <dbReference type="Proteomes" id="UP000559987"/>
    </source>
</evidence>
<accession>A0A839USG3</accession>
<name>A0A839USG3_9GAMM</name>
<dbReference type="Pfam" id="PF12833">
    <property type="entry name" value="HTH_18"/>
    <property type="match status" value="1"/>
</dbReference>
<dbReference type="GO" id="GO:0005829">
    <property type="term" value="C:cytosol"/>
    <property type="evidence" value="ECO:0007669"/>
    <property type="project" value="TreeGrafter"/>
</dbReference>
<evidence type="ECO:0000256" key="3">
    <source>
        <dbReference type="ARBA" id="ARBA00023163"/>
    </source>
</evidence>